<proteinExistence type="predicted"/>
<reference evidence="1 2" key="1">
    <citation type="submission" date="2020-04" db="EMBL/GenBank/DDBJ databases">
        <authorList>
            <person name="Liu A."/>
        </authorList>
    </citation>
    <scope>NUCLEOTIDE SEQUENCE [LARGE SCALE GENOMIC DNA]</scope>
    <source>
        <strain evidence="1 2">RZ02</strain>
    </source>
</reference>
<dbReference type="Proteomes" id="UP000561181">
    <property type="component" value="Unassembled WGS sequence"/>
</dbReference>
<sequence length="387" mass="43602">MKKTSEIKLFLHSQGKGSLLPDSYERAFANATELFIVSAYLTNWSYKSKLNKNCHKFLMIVGKDFGLTRKAACEAVLKWVPTKYKVHFRVADQIDGFHPKAVFWREADGRSFAIIGSSNLSLAAFESNCEANVLIEIPESDFEIAGAWVEEIAELAVPVSKDWLDQYCENKPRGGKGRTSSPDTQKADVLPVWLPRPRGSAAAVRARRKILLEYGRNRDDLISLFRQCADGRISSAAFYRDLPNFWGGGAGGRIQGKGWERQGSRANFQSLAKSFVRVLDAKDGDRDDVVVAEMDRLARLKNPARKAFFSEMLCLEFPEKYPVLNKPVQRYLSDIRFRGAFGLSEGGRYLDLALRLRLSLKQNPKHPAKSLAELDTVIWTEYPPTPT</sequence>
<gene>
    <name evidence="1" type="ORF">HKD42_00035</name>
</gene>
<dbReference type="EMBL" id="JABCRE010000001">
    <property type="protein sequence ID" value="NMW30454.1"/>
    <property type="molecule type" value="Genomic_DNA"/>
</dbReference>
<keyword evidence="2" id="KW-1185">Reference proteome</keyword>
<accession>A0A848QHI9</accession>
<evidence type="ECO:0000313" key="2">
    <source>
        <dbReference type="Proteomes" id="UP000561181"/>
    </source>
</evidence>
<comment type="caution">
    <text evidence="1">The sequence shown here is derived from an EMBL/GenBank/DDBJ whole genome shotgun (WGS) entry which is preliminary data.</text>
</comment>
<protein>
    <recommendedName>
        <fullName evidence="3">Phospholipase D-like domain-containing protein</fullName>
    </recommendedName>
</protein>
<organism evidence="1 2">
    <name type="scientific">Pontixanthobacter rizhaonensis</name>
    <dbReference type="NCBI Taxonomy" id="2730337"/>
    <lineage>
        <taxon>Bacteria</taxon>
        <taxon>Pseudomonadati</taxon>
        <taxon>Pseudomonadota</taxon>
        <taxon>Alphaproteobacteria</taxon>
        <taxon>Sphingomonadales</taxon>
        <taxon>Erythrobacteraceae</taxon>
        <taxon>Pontixanthobacter</taxon>
    </lineage>
</organism>
<dbReference type="Gene3D" id="3.30.870.10">
    <property type="entry name" value="Endonuclease Chain A"/>
    <property type="match status" value="1"/>
</dbReference>
<dbReference type="AlphaFoldDB" id="A0A848QHI9"/>
<name>A0A848QHI9_9SPHN</name>
<dbReference type="CDD" id="cd09117">
    <property type="entry name" value="PLDc_Bfil_DEXD_like"/>
    <property type="match status" value="1"/>
</dbReference>
<evidence type="ECO:0008006" key="3">
    <source>
        <dbReference type="Google" id="ProtNLM"/>
    </source>
</evidence>
<evidence type="ECO:0000313" key="1">
    <source>
        <dbReference type="EMBL" id="NMW30454.1"/>
    </source>
</evidence>
<dbReference type="RefSeq" id="WP_170009151.1">
    <property type="nucleotide sequence ID" value="NZ_JABCRE010000001.1"/>
</dbReference>